<dbReference type="Proteomes" id="UP000308886">
    <property type="component" value="Unassembled WGS sequence"/>
</dbReference>
<gene>
    <name evidence="1" type="ORF">E5358_09810</name>
</gene>
<keyword evidence="2" id="KW-1185">Reference proteome</keyword>
<organism evidence="1 2">
    <name type="scientific">Palleniella muris</name>
    <dbReference type="NCBI Taxonomy" id="3038145"/>
    <lineage>
        <taxon>Bacteria</taxon>
        <taxon>Pseudomonadati</taxon>
        <taxon>Bacteroidota</taxon>
        <taxon>Bacteroidia</taxon>
        <taxon>Bacteroidales</taxon>
        <taxon>Prevotellaceae</taxon>
        <taxon>Palleniella</taxon>
    </lineage>
</organism>
<keyword evidence="1" id="KW-0413">Isomerase</keyword>
<accession>A0AC61QP60</accession>
<dbReference type="EMBL" id="SRZC01000015">
    <property type="protein sequence ID" value="TGX81580.1"/>
    <property type="molecule type" value="Genomic_DNA"/>
</dbReference>
<protein>
    <submittedName>
        <fullName evidence="1">Fucose isomerase</fullName>
    </submittedName>
</protein>
<comment type="caution">
    <text evidence="1">The sequence shown here is derived from an EMBL/GenBank/DDBJ whole genome shotgun (WGS) entry which is preliminary data.</text>
</comment>
<name>A0AC61QP60_9BACT</name>
<reference evidence="1" key="1">
    <citation type="submission" date="2019-04" db="EMBL/GenBank/DDBJ databases">
        <title>Microbes associate with the intestines of laboratory mice.</title>
        <authorList>
            <person name="Navarre W."/>
            <person name="Wong E."/>
            <person name="Huang K."/>
            <person name="Tropini C."/>
            <person name="Ng K."/>
            <person name="Yu B."/>
        </authorList>
    </citation>
    <scope>NUCLEOTIDE SEQUENCE</scope>
    <source>
        <strain evidence="1">NM73_A23</strain>
    </source>
</reference>
<sequence>MYQPAKPGKETFGLIIGTRAYFNFELAIDVRKTLISELTKAGYGYVLLDENETVTAGAMETVEDGKKCAELFRKHRDEIDGIIVSLPNFGFEIGIINAISRAELNVPVLVQACDDENDKVDLDHRRDSFCGKISVCNNLYQYGIPFTDTTLHTYSINSPLMMQDVNRFAAICRVVKKLTHCRVGQIGTRPLGFNTCRASEKLLQASGITVVPVDLSEILYNAERVADDDPKLIEKMAAIRGYATVPEAYDDKVKTQAKFGVAVENWIEANEVDCVAMQCWDSLEVNYGCAACVTMSMLGEKGIPCACETDLAGAVAMYALHLASELAPALADWNNNFAEDREKCVVTHCGNFPKSFIRNEIKLGPLGVLGRTLGKVRTFGAVYGKCTEGEFTYFRISTDDTLGCIKAYLGKGEMTNDPYGMDGCIAVTKVPNLQGLMKFICKNGFEHHVAMVRTDVVEILREAIETYLGWDLYVHE</sequence>
<proteinExistence type="predicted"/>
<evidence type="ECO:0000313" key="1">
    <source>
        <dbReference type="EMBL" id="TGX81580.1"/>
    </source>
</evidence>
<evidence type="ECO:0000313" key="2">
    <source>
        <dbReference type="Proteomes" id="UP000308886"/>
    </source>
</evidence>